<dbReference type="PANTHER" id="PTHR22619:SF0">
    <property type="entry name" value="ZINC FINGER SWIM DOMAIN-CONTAINING PROTEIN 6-LIKE PROTEIN"/>
    <property type="match status" value="1"/>
</dbReference>
<accession>A0A0R3TUD3</accession>
<dbReference type="OrthoDB" id="10013584at2759"/>
<evidence type="ECO:0000256" key="4">
    <source>
        <dbReference type="SAM" id="MobiDB-lite"/>
    </source>
</evidence>
<reference evidence="8" key="1">
    <citation type="submission" date="2017-02" db="UniProtKB">
        <authorList>
            <consortium name="WormBaseParasite"/>
        </authorList>
    </citation>
    <scope>IDENTIFICATION</scope>
</reference>
<dbReference type="PANTHER" id="PTHR22619">
    <property type="entry name" value="ZINC FINGER SWIM DOMAIN CONTAINING PROTEIN 4, 5, 6"/>
    <property type="match status" value="1"/>
</dbReference>
<dbReference type="Proteomes" id="UP000278807">
    <property type="component" value="Unassembled WGS sequence"/>
</dbReference>
<proteinExistence type="predicted"/>
<organism evidence="8">
    <name type="scientific">Rodentolepis nana</name>
    <name type="common">Dwarf tapeworm</name>
    <name type="synonym">Hymenolepis nana</name>
    <dbReference type="NCBI Taxonomy" id="102285"/>
    <lineage>
        <taxon>Eukaryota</taxon>
        <taxon>Metazoa</taxon>
        <taxon>Spiralia</taxon>
        <taxon>Lophotrochozoa</taxon>
        <taxon>Platyhelminthes</taxon>
        <taxon>Cestoda</taxon>
        <taxon>Eucestoda</taxon>
        <taxon>Cyclophyllidea</taxon>
        <taxon>Hymenolepididae</taxon>
        <taxon>Rodentolepis</taxon>
    </lineage>
</organism>
<evidence type="ECO:0000313" key="6">
    <source>
        <dbReference type="EMBL" id="VDO10224.1"/>
    </source>
</evidence>
<keyword evidence="1" id="KW-0479">Metal-binding</keyword>
<feature type="region of interest" description="Disordered" evidence="4">
    <location>
        <begin position="1"/>
        <end position="31"/>
    </location>
</feature>
<feature type="domain" description="ZSWIM4-8 C-terminal" evidence="5">
    <location>
        <begin position="300"/>
        <end position="461"/>
    </location>
</feature>
<name>A0A0R3TUD3_RODNA</name>
<dbReference type="AlphaFoldDB" id="A0A0R3TUD3"/>
<keyword evidence="7" id="KW-1185">Reference proteome</keyword>
<dbReference type="STRING" id="102285.A0A0R3TUD3"/>
<evidence type="ECO:0000256" key="3">
    <source>
        <dbReference type="ARBA" id="ARBA00022833"/>
    </source>
</evidence>
<dbReference type="WBParaSite" id="HNAJ_0001136001-mRNA-1">
    <property type="protein sequence ID" value="HNAJ_0001136001-mRNA-1"/>
    <property type="gene ID" value="HNAJ_0001136001"/>
</dbReference>
<dbReference type="EMBL" id="UZAE01013525">
    <property type="protein sequence ID" value="VDO10224.1"/>
    <property type="molecule type" value="Genomic_DNA"/>
</dbReference>
<dbReference type="GO" id="GO:0031462">
    <property type="term" value="C:Cul2-RING ubiquitin ligase complex"/>
    <property type="evidence" value="ECO:0007669"/>
    <property type="project" value="TreeGrafter"/>
</dbReference>
<sequence>MYEKTLTSPSTSPTGAISRTQDGSRSTWSRTRQHPALNDAASAAYRRDLAAMEGRQARLTISLILASRQPSARIDHFLRICDRHIHSALSLFTVSREVMAEAIGHRLHTSSNAFTIDEPVLLMNAVANIATSAASPTPTRGQDSSIMLPINFETSPLPSSSIQERTALVTTSFHLALCVAVRTLWPKHHFRRQEFLGWMVSTGILAGPFALKHLVQSWSSYVSTIEGITMLAPTMLNCLSYLQNVGTVTSGSGLNTSGRTGGRSGVGRDGSLDPMCPSSPRVYSFHSFSLTNLDQIRAAVRAMIVQDNHPIAQDVLWSCQLAHRLGLTKLSDFLKVVISNVHCPAVLTEILHRCRAPLPYGLRPHFPLHPQMNHPFFCNSYKQRLSVDVPPLKALLDATINAYIMTTHSRLASISPRQYGDFVDFLARAHEVFSLLKPDGLRQFHQLVTSLCHSYRGKRKLVTLLNERFHSQLS</sequence>
<dbReference type="GO" id="GO:0008270">
    <property type="term" value="F:zinc ion binding"/>
    <property type="evidence" value="ECO:0007669"/>
    <property type="project" value="UniProtKB-KW"/>
</dbReference>
<keyword evidence="3" id="KW-0862">Zinc</keyword>
<protein>
    <recommendedName>
        <fullName evidence="5">ZSWIM4-8 C-terminal domain-containing protein</fullName>
    </recommendedName>
</protein>
<evidence type="ECO:0000256" key="2">
    <source>
        <dbReference type="ARBA" id="ARBA00022771"/>
    </source>
</evidence>
<evidence type="ECO:0000313" key="7">
    <source>
        <dbReference type="Proteomes" id="UP000278807"/>
    </source>
</evidence>
<dbReference type="Pfam" id="PF21055">
    <property type="entry name" value="ZSWIM4-8_C"/>
    <property type="match status" value="1"/>
</dbReference>
<keyword evidence="2" id="KW-0863">Zinc-finger</keyword>
<gene>
    <name evidence="6" type="ORF">HNAJ_LOCUS11350</name>
</gene>
<evidence type="ECO:0000313" key="8">
    <source>
        <dbReference type="WBParaSite" id="HNAJ_0001136001-mRNA-1"/>
    </source>
</evidence>
<dbReference type="InterPro" id="IPR048370">
    <property type="entry name" value="ZSWIM4-8_C"/>
</dbReference>
<evidence type="ECO:0000256" key="1">
    <source>
        <dbReference type="ARBA" id="ARBA00022723"/>
    </source>
</evidence>
<reference evidence="6 7" key="2">
    <citation type="submission" date="2018-11" db="EMBL/GenBank/DDBJ databases">
        <authorList>
            <consortium name="Pathogen Informatics"/>
        </authorList>
    </citation>
    <scope>NUCLEOTIDE SEQUENCE [LARGE SCALE GENOMIC DNA]</scope>
</reference>
<feature type="compositionally biased region" description="Polar residues" evidence="4">
    <location>
        <begin position="1"/>
        <end position="30"/>
    </location>
</feature>
<evidence type="ECO:0000259" key="5">
    <source>
        <dbReference type="Pfam" id="PF21055"/>
    </source>
</evidence>